<gene>
    <name evidence="1" type="ORF">C3L33_15047</name>
</gene>
<organism evidence="1 2">
    <name type="scientific">Rhododendron williamsianum</name>
    <dbReference type="NCBI Taxonomy" id="262921"/>
    <lineage>
        <taxon>Eukaryota</taxon>
        <taxon>Viridiplantae</taxon>
        <taxon>Streptophyta</taxon>
        <taxon>Embryophyta</taxon>
        <taxon>Tracheophyta</taxon>
        <taxon>Spermatophyta</taxon>
        <taxon>Magnoliopsida</taxon>
        <taxon>eudicotyledons</taxon>
        <taxon>Gunneridae</taxon>
        <taxon>Pentapetalae</taxon>
        <taxon>asterids</taxon>
        <taxon>Ericales</taxon>
        <taxon>Ericaceae</taxon>
        <taxon>Ericoideae</taxon>
        <taxon>Rhodoreae</taxon>
        <taxon>Rhododendron</taxon>
    </lineage>
</organism>
<accession>A0A6A4LEW4</accession>
<dbReference type="PANTHER" id="PTHR11941">
    <property type="entry name" value="ENOYL-COA HYDRATASE-RELATED"/>
    <property type="match status" value="1"/>
</dbReference>
<reference evidence="1 2" key="1">
    <citation type="journal article" date="2019" name="Genome Biol. Evol.">
        <title>The Rhododendron genome and chromosomal organization provide insight into shared whole-genome duplications across the heath family (Ericaceae).</title>
        <authorList>
            <person name="Soza V.L."/>
            <person name="Lindsley D."/>
            <person name="Waalkes A."/>
            <person name="Ramage E."/>
            <person name="Patwardhan R.P."/>
            <person name="Burton J.N."/>
            <person name="Adey A."/>
            <person name="Kumar A."/>
            <person name="Qiu R."/>
            <person name="Shendure J."/>
            <person name="Hall B."/>
        </authorList>
    </citation>
    <scope>NUCLEOTIDE SEQUENCE [LARGE SCALE GENOMIC DNA]</scope>
    <source>
        <strain evidence="1">RSF 1966-606</strain>
    </source>
</reference>
<dbReference type="GO" id="GO:0005777">
    <property type="term" value="C:peroxisome"/>
    <property type="evidence" value="ECO:0007669"/>
    <property type="project" value="TreeGrafter"/>
</dbReference>
<dbReference type="OrthoDB" id="1696280at2759"/>
<dbReference type="AlphaFoldDB" id="A0A6A4LEW4"/>
<dbReference type="Gene3D" id="3.90.226.10">
    <property type="entry name" value="2-enoyl-CoA Hydratase, Chain A, domain 1"/>
    <property type="match status" value="1"/>
</dbReference>
<protein>
    <submittedName>
        <fullName evidence="1">Uncharacterized protein</fullName>
    </submittedName>
</protein>
<dbReference type="PANTHER" id="PTHR11941:SF75">
    <property type="entry name" value="ENOYL-COA HYDRATASE_ISOMERASE FAMILY PROTEIN"/>
    <property type="match status" value="1"/>
</dbReference>
<dbReference type="InterPro" id="IPR029045">
    <property type="entry name" value="ClpP/crotonase-like_dom_sf"/>
</dbReference>
<proteinExistence type="predicted"/>
<dbReference type="EMBL" id="QEFC01002316">
    <property type="protein sequence ID" value="KAE9453048.1"/>
    <property type="molecule type" value="Genomic_DNA"/>
</dbReference>
<dbReference type="GO" id="GO:0004165">
    <property type="term" value="F:delta(3)-delta(2)-enoyl-CoA isomerase activity"/>
    <property type="evidence" value="ECO:0007669"/>
    <property type="project" value="TreeGrafter"/>
</dbReference>
<dbReference type="SUPFAM" id="SSF52096">
    <property type="entry name" value="ClpP/crotonase"/>
    <property type="match status" value="1"/>
</dbReference>
<sequence>MCTLEKSGGIFLLTINGLDEHRVNPALISSLRSSLRQARDQSTRGCALVTKHQGKQVLLQRLRHRVGPVRGRPGGGTAYDHLVKLSELYGPVVADFVSLPMPTIAAVTGHAAAAGLMLPLSHDYVLMKGDRGVMYFSELDWGKCSVSFKN</sequence>
<keyword evidence="2" id="KW-1185">Reference proteome</keyword>
<comment type="caution">
    <text evidence="1">The sequence shown here is derived from an EMBL/GenBank/DDBJ whole genome shotgun (WGS) entry which is preliminary data.</text>
</comment>
<feature type="non-terminal residue" evidence="1">
    <location>
        <position position="1"/>
    </location>
</feature>
<name>A0A6A4LEW4_9ERIC</name>
<dbReference type="Proteomes" id="UP000428333">
    <property type="component" value="Linkage Group LG09"/>
</dbReference>
<dbReference type="GO" id="GO:0006635">
    <property type="term" value="P:fatty acid beta-oxidation"/>
    <property type="evidence" value="ECO:0007669"/>
    <property type="project" value="TreeGrafter"/>
</dbReference>
<evidence type="ECO:0000313" key="1">
    <source>
        <dbReference type="EMBL" id="KAE9453048.1"/>
    </source>
</evidence>
<evidence type="ECO:0000313" key="2">
    <source>
        <dbReference type="Proteomes" id="UP000428333"/>
    </source>
</evidence>